<keyword evidence="7 10" id="KW-0067">ATP-binding</keyword>
<accession>A0A3A1P7H9</accession>
<dbReference type="SUPFAM" id="SSF54211">
    <property type="entry name" value="Ribosomal protein S5 domain 2-like"/>
    <property type="match status" value="1"/>
</dbReference>
<comment type="function">
    <text evidence="10">Catalyzes the phosphorylation of the position 2 hydroxy group of 4-diphosphocytidyl-2C-methyl-D-erythritol.</text>
</comment>
<dbReference type="EC" id="2.7.1.148" evidence="2 10"/>
<dbReference type="SUPFAM" id="SSF55060">
    <property type="entry name" value="GHMP Kinase, C-terminal domain"/>
    <property type="match status" value="1"/>
</dbReference>
<evidence type="ECO:0000256" key="9">
    <source>
        <dbReference type="ARBA" id="ARBA00032554"/>
    </source>
</evidence>
<gene>
    <name evidence="10" type="primary">ispE</name>
    <name evidence="14" type="ORF">D2V17_06000</name>
</gene>
<dbReference type="UniPathway" id="UPA00056">
    <property type="reaction ID" value="UER00094"/>
</dbReference>
<reference evidence="14 15" key="1">
    <citation type="submission" date="2018-08" db="EMBL/GenBank/DDBJ databases">
        <title>Erythrobacter zhengii sp.nov., a bacterium isolated from deep-sea sediment.</title>
        <authorList>
            <person name="Fang C."/>
            <person name="Wu Y.-H."/>
            <person name="Sun C."/>
            <person name="Wang H."/>
            <person name="Cheng H."/>
            <person name="Meng F.-X."/>
            <person name="Wang C.-S."/>
            <person name="Xu X.-W."/>
        </authorList>
    </citation>
    <scope>NUCLEOTIDE SEQUENCE [LARGE SCALE GENOMIC DNA]</scope>
    <source>
        <strain evidence="14 15">CCTCC AB 2015396</strain>
    </source>
</reference>
<dbReference type="RefSeq" id="WP_119592195.1">
    <property type="nucleotide sequence ID" value="NZ_QXFM01000060.1"/>
</dbReference>
<dbReference type="Pfam" id="PF08544">
    <property type="entry name" value="GHMP_kinases_C"/>
    <property type="match status" value="1"/>
</dbReference>
<evidence type="ECO:0000256" key="10">
    <source>
        <dbReference type="HAMAP-Rule" id="MF_00061"/>
    </source>
</evidence>
<feature type="domain" description="GHMP kinase N-terminal" evidence="12">
    <location>
        <begin position="101"/>
        <end position="167"/>
    </location>
</feature>
<dbReference type="InterPro" id="IPR014721">
    <property type="entry name" value="Ribsml_uS5_D2-typ_fold_subgr"/>
</dbReference>
<evidence type="ECO:0000256" key="2">
    <source>
        <dbReference type="ARBA" id="ARBA00012052"/>
    </source>
</evidence>
<evidence type="ECO:0000259" key="12">
    <source>
        <dbReference type="Pfam" id="PF00288"/>
    </source>
</evidence>
<evidence type="ECO:0000256" key="6">
    <source>
        <dbReference type="ARBA" id="ARBA00022777"/>
    </source>
</evidence>
<evidence type="ECO:0000313" key="14">
    <source>
        <dbReference type="EMBL" id="RIV89565.1"/>
    </source>
</evidence>
<comment type="pathway">
    <text evidence="10">Isoprenoid biosynthesis; isopentenyl diphosphate biosynthesis via DXP pathway; isopentenyl diphosphate from 1-deoxy-D-xylulose 5-phosphate: step 3/6.</text>
</comment>
<comment type="caution">
    <text evidence="14">The sequence shown here is derived from an EMBL/GenBank/DDBJ whole genome shotgun (WGS) entry which is preliminary data.</text>
</comment>
<dbReference type="GO" id="GO:0005524">
    <property type="term" value="F:ATP binding"/>
    <property type="evidence" value="ECO:0007669"/>
    <property type="project" value="UniProtKB-UniRule"/>
</dbReference>
<dbReference type="InterPro" id="IPR020568">
    <property type="entry name" value="Ribosomal_Su5_D2-typ_SF"/>
</dbReference>
<comment type="similarity">
    <text evidence="1 10">Belongs to the GHMP kinase family. IspE subfamily.</text>
</comment>
<protein>
    <recommendedName>
        <fullName evidence="3 10">4-diphosphocytidyl-2-C-methyl-D-erythritol kinase</fullName>
        <shortName evidence="10">CMK</shortName>
        <ecNumber evidence="2 10">2.7.1.148</ecNumber>
    </recommendedName>
    <alternativeName>
        <fullName evidence="9 10">4-(cytidine-5'-diphospho)-2-C-methyl-D-erythritol kinase</fullName>
    </alternativeName>
</protein>
<dbReference type="InterPro" id="IPR013750">
    <property type="entry name" value="GHMP_kinase_C_dom"/>
</dbReference>
<dbReference type="EMBL" id="QXFM01000060">
    <property type="protein sequence ID" value="RIV89565.1"/>
    <property type="molecule type" value="Genomic_DNA"/>
</dbReference>
<sequence>MQETAYAKINLALHIRKRREDGYHELETLFAFVDGGDTLLAKRAEQDSLQVVGEFGAFLGSPLPEGEGSGVGAPAFHNRDGASPPPNLPPQGGRSSGANIVMQALGALPRPDGLAITLEKNLPVAAGLGGGSADAGALFRLVERAHGLPDDWRTRAAKLGADVPACVESVTCVGRGTGTELDPIASDLSGTPVLLVNPRVPLATGPVFKAWDGQDRGPMPEGSAREIAEQGRNDLRDPAISLCPVIAEVLAALGKSDSWKVEVSGSGATCFALFDSIEARDAAARALPSDWWQMAGRLR</sequence>
<evidence type="ECO:0000259" key="13">
    <source>
        <dbReference type="Pfam" id="PF08544"/>
    </source>
</evidence>
<feature type="region of interest" description="Disordered" evidence="11">
    <location>
        <begin position="63"/>
        <end position="96"/>
    </location>
</feature>
<proteinExistence type="inferred from homology"/>
<dbReference type="Proteomes" id="UP000265366">
    <property type="component" value="Unassembled WGS sequence"/>
</dbReference>
<evidence type="ECO:0000256" key="8">
    <source>
        <dbReference type="ARBA" id="ARBA00023229"/>
    </source>
</evidence>
<dbReference type="GO" id="GO:0016114">
    <property type="term" value="P:terpenoid biosynthetic process"/>
    <property type="evidence" value="ECO:0007669"/>
    <property type="project" value="InterPro"/>
</dbReference>
<dbReference type="Gene3D" id="3.30.230.10">
    <property type="match status" value="1"/>
</dbReference>
<dbReference type="GO" id="GO:0019288">
    <property type="term" value="P:isopentenyl diphosphate biosynthetic process, methylerythritol 4-phosphate pathway"/>
    <property type="evidence" value="ECO:0007669"/>
    <property type="project" value="UniProtKB-UniRule"/>
</dbReference>
<dbReference type="InterPro" id="IPR036554">
    <property type="entry name" value="GHMP_kinase_C_sf"/>
</dbReference>
<keyword evidence="6 10" id="KW-0418">Kinase</keyword>
<dbReference type="AlphaFoldDB" id="A0A3A1P7H9"/>
<dbReference type="OrthoDB" id="9809438at2"/>
<dbReference type="PANTHER" id="PTHR43527:SF2">
    <property type="entry name" value="4-DIPHOSPHOCYTIDYL-2-C-METHYL-D-ERYTHRITOL KINASE, CHLOROPLASTIC"/>
    <property type="match status" value="1"/>
</dbReference>
<feature type="domain" description="GHMP kinase C-terminal" evidence="13">
    <location>
        <begin position="226"/>
        <end position="289"/>
    </location>
</feature>
<feature type="binding site" evidence="10">
    <location>
        <begin position="123"/>
        <end position="133"/>
    </location>
    <ligand>
        <name>ATP</name>
        <dbReference type="ChEBI" id="CHEBI:30616"/>
    </ligand>
</feature>
<evidence type="ECO:0000256" key="7">
    <source>
        <dbReference type="ARBA" id="ARBA00022840"/>
    </source>
</evidence>
<comment type="catalytic activity">
    <reaction evidence="10">
        <text>4-CDP-2-C-methyl-D-erythritol + ATP = 4-CDP-2-C-methyl-D-erythritol 2-phosphate + ADP + H(+)</text>
        <dbReference type="Rhea" id="RHEA:18437"/>
        <dbReference type="ChEBI" id="CHEBI:15378"/>
        <dbReference type="ChEBI" id="CHEBI:30616"/>
        <dbReference type="ChEBI" id="CHEBI:57823"/>
        <dbReference type="ChEBI" id="CHEBI:57919"/>
        <dbReference type="ChEBI" id="CHEBI:456216"/>
        <dbReference type="EC" id="2.7.1.148"/>
    </reaction>
</comment>
<keyword evidence="4 10" id="KW-0808">Transferase</keyword>
<dbReference type="HAMAP" id="MF_00061">
    <property type="entry name" value="IspE"/>
    <property type="match status" value="1"/>
</dbReference>
<name>A0A3A1P7H9_9SPHN</name>
<keyword evidence="5 10" id="KW-0547">Nucleotide-binding</keyword>
<dbReference type="GO" id="GO:0050515">
    <property type="term" value="F:4-(cytidine 5'-diphospho)-2-C-methyl-D-erythritol kinase activity"/>
    <property type="evidence" value="ECO:0007669"/>
    <property type="project" value="UniProtKB-UniRule"/>
</dbReference>
<dbReference type="InterPro" id="IPR004424">
    <property type="entry name" value="IspE"/>
</dbReference>
<feature type="active site" evidence="10">
    <location>
        <position position="8"/>
    </location>
</feature>
<evidence type="ECO:0000313" key="15">
    <source>
        <dbReference type="Proteomes" id="UP000265366"/>
    </source>
</evidence>
<evidence type="ECO:0000256" key="11">
    <source>
        <dbReference type="SAM" id="MobiDB-lite"/>
    </source>
</evidence>
<evidence type="ECO:0000256" key="3">
    <source>
        <dbReference type="ARBA" id="ARBA00017473"/>
    </source>
</evidence>
<dbReference type="InterPro" id="IPR006204">
    <property type="entry name" value="GHMP_kinase_N_dom"/>
</dbReference>
<evidence type="ECO:0000256" key="5">
    <source>
        <dbReference type="ARBA" id="ARBA00022741"/>
    </source>
</evidence>
<dbReference type="PANTHER" id="PTHR43527">
    <property type="entry name" value="4-DIPHOSPHOCYTIDYL-2-C-METHYL-D-ERYTHRITOL KINASE, CHLOROPLASTIC"/>
    <property type="match status" value="1"/>
</dbReference>
<evidence type="ECO:0000256" key="4">
    <source>
        <dbReference type="ARBA" id="ARBA00022679"/>
    </source>
</evidence>
<keyword evidence="15" id="KW-1185">Reference proteome</keyword>
<organism evidence="14 15">
    <name type="scientific">Aurantiacibacter xanthus</name>
    <dbReference type="NCBI Taxonomy" id="1784712"/>
    <lineage>
        <taxon>Bacteria</taxon>
        <taxon>Pseudomonadati</taxon>
        <taxon>Pseudomonadota</taxon>
        <taxon>Alphaproteobacteria</taxon>
        <taxon>Sphingomonadales</taxon>
        <taxon>Erythrobacteraceae</taxon>
        <taxon>Aurantiacibacter</taxon>
    </lineage>
</organism>
<keyword evidence="8 10" id="KW-0414">Isoprene biosynthesis</keyword>
<evidence type="ECO:0000256" key="1">
    <source>
        <dbReference type="ARBA" id="ARBA00009684"/>
    </source>
</evidence>
<feature type="active site" evidence="10">
    <location>
        <position position="162"/>
    </location>
</feature>
<dbReference type="PIRSF" id="PIRSF010376">
    <property type="entry name" value="IspE"/>
    <property type="match status" value="1"/>
</dbReference>
<dbReference type="Gene3D" id="3.30.70.890">
    <property type="entry name" value="GHMP kinase, C-terminal domain"/>
    <property type="match status" value="1"/>
</dbReference>
<dbReference type="Pfam" id="PF00288">
    <property type="entry name" value="GHMP_kinases_N"/>
    <property type="match status" value="1"/>
</dbReference>